<dbReference type="Proteomes" id="UP000027997">
    <property type="component" value="Unassembled WGS sequence"/>
</dbReference>
<dbReference type="EMBL" id="JOJP01000001">
    <property type="protein sequence ID" value="KEI72943.1"/>
    <property type="molecule type" value="Genomic_DNA"/>
</dbReference>
<evidence type="ECO:0008006" key="3">
    <source>
        <dbReference type="Google" id="ProtNLM"/>
    </source>
</evidence>
<dbReference type="SUPFAM" id="SSF53335">
    <property type="entry name" value="S-adenosyl-L-methionine-dependent methyltransferases"/>
    <property type="match status" value="1"/>
</dbReference>
<accession>A0A081KFL7</accession>
<dbReference type="CDD" id="cd02440">
    <property type="entry name" value="AdoMet_MTases"/>
    <property type="match status" value="1"/>
</dbReference>
<protein>
    <recommendedName>
        <fullName evidence="3">Methyltransferase domain-containing protein</fullName>
    </recommendedName>
</protein>
<dbReference type="RefSeq" id="WP_020581641.1">
    <property type="nucleotide sequence ID" value="NZ_JOJP01000001.1"/>
</dbReference>
<proteinExistence type="predicted"/>
<dbReference type="eggNOG" id="COG0500">
    <property type="taxonomic scope" value="Bacteria"/>
</dbReference>
<dbReference type="InterPro" id="IPR029063">
    <property type="entry name" value="SAM-dependent_MTases_sf"/>
</dbReference>
<evidence type="ECO:0000313" key="2">
    <source>
        <dbReference type="Proteomes" id="UP000027997"/>
    </source>
</evidence>
<gene>
    <name evidence="1" type="ORF">GV64_21425</name>
</gene>
<sequence>MRLNRELLALAFRQWFYQWQQSFREVKRYGRKPRFLIPWLWLKLSYLLDGPYAVSRRYHRRIKSESIYVYGETPLTTLEMIAEKTGVTSDDHVFELGAGSGYTSLWLHGVKKCQVTAIEQVPLFCWRLHRTARRMRLSSVNVRCEDYMQSPLDDASIVYLYASNLDDHVISELAERLADLSAGVKIITVSYALQPFLHQQAFKITDQFTVPFEWGEAEVFVQERMSATEILKIMESSSSRLEHAMD</sequence>
<keyword evidence="2" id="KW-1185">Reference proteome</keyword>
<organism evidence="1 2">
    <name type="scientific">Endozoicomonas elysicola</name>
    <dbReference type="NCBI Taxonomy" id="305900"/>
    <lineage>
        <taxon>Bacteria</taxon>
        <taxon>Pseudomonadati</taxon>
        <taxon>Pseudomonadota</taxon>
        <taxon>Gammaproteobacteria</taxon>
        <taxon>Oceanospirillales</taxon>
        <taxon>Endozoicomonadaceae</taxon>
        <taxon>Endozoicomonas</taxon>
    </lineage>
</organism>
<comment type="caution">
    <text evidence="1">The sequence shown here is derived from an EMBL/GenBank/DDBJ whole genome shotgun (WGS) entry which is preliminary data.</text>
</comment>
<dbReference type="STRING" id="305900.GV64_21425"/>
<dbReference type="Pfam" id="PF01135">
    <property type="entry name" value="PCMT"/>
    <property type="match status" value="1"/>
</dbReference>
<name>A0A081KFL7_9GAMM</name>
<reference evidence="1 2" key="1">
    <citation type="submission" date="2014-06" db="EMBL/GenBank/DDBJ databases">
        <title>Whole Genome Sequences of Three Symbiotic Endozoicomonas Bacteria.</title>
        <authorList>
            <person name="Neave M.J."/>
            <person name="Apprill A."/>
            <person name="Voolstra C.R."/>
        </authorList>
    </citation>
    <scope>NUCLEOTIDE SEQUENCE [LARGE SCALE GENOMIC DNA]</scope>
    <source>
        <strain evidence="1 2">DSM 22380</strain>
    </source>
</reference>
<evidence type="ECO:0000313" key="1">
    <source>
        <dbReference type="EMBL" id="KEI72943.1"/>
    </source>
</evidence>
<dbReference type="Gene3D" id="3.40.50.150">
    <property type="entry name" value="Vaccinia Virus protein VP39"/>
    <property type="match status" value="1"/>
</dbReference>
<dbReference type="AlphaFoldDB" id="A0A081KFL7"/>